<dbReference type="RefSeq" id="XP_056524134.1">
    <property type="nucleotide sequence ID" value="XM_056662021.1"/>
</dbReference>
<accession>A0A9W9H9E2</accession>
<feature type="compositionally biased region" description="Polar residues" evidence="1">
    <location>
        <begin position="166"/>
        <end position="192"/>
    </location>
</feature>
<dbReference type="OrthoDB" id="4377146at2759"/>
<reference evidence="2" key="2">
    <citation type="journal article" date="2023" name="IMA Fungus">
        <title>Comparative genomic study of the Penicillium genus elucidates a diverse pangenome and 15 lateral gene transfer events.</title>
        <authorList>
            <person name="Petersen C."/>
            <person name="Sorensen T."/>
            <person name="Nielsen M.R."/>
            <person name="Sondergaard T.E."/>
            <person name="Sorensen J.L."/>
            <person name="Fitzpatrick D.A."/>
            <person name="Frisvad J.C."/>
            <person name="Nielsen K.L."/>
        </authorList>
    </citation>
    <scope>NUCLEOTIDE SEQUENCE</scope>
    <source>
        <strain evidence="2">IBT 22155</strain>
    </source>
</reference>
<feature type="region of interest" description="Disordered" evidence="1">
    <location>
        <begin position="164"/>
        <end position="200"/>
    </location>
</feature>
<organism evidence="2 3">
    <name type="scientific">Penicillium bovifimosum</name>
    <dbReference type="NCBI Taxonomy" id="126998"/>
    <lineage>
        <taxon>Eukaryota</taxon>
        <taxon>Fungi</taxon>
        <taxon>Dikarya</taxon>
        <taxon>Ascomycota</taxon>
        <taxon>Pezizomycotina</taxon>
        <taxon>Eurotiomycetes</taxon>
        <taxon>Eurotiomycetidae</taxon>
        <taxon>Eurotiales</taxon>
        <taxon>Aspergillaceae</taxon>
        <taxon>Penicillium</taxon>
    </lineage>
</organism>
<sequence length="200" mass="21890">MGDPNSEGISCEILYTGHLRADITAYSIMLEILIFEGSQLCIPAAQGNIDFPSKGEGRMVMVTIDGDNLRCPGEEGLPGVFHTPCVLQAIMQNPRIGGVWIIRLCAAPNEETGEFQSSETDWETVSDIARGHILGKESNNCNNHVVDTYLKQLKYLDSRLRARYQKQGSSQSEHGQDTPDSAATTSLSTRKPTSGHEHKA</sequence>
<keyword evidence="3" id="KW-1185">Reference proteome</keyword>
<evidence type="ECO:0000313" key="3">
    <source>
        <dbReference type="Proteomes" id="UP001149079"/>
    </source>
</evidence>
<dbReference type="EMBL" id="JAPQKL010000002">
    <property type="protein sequence ID" value="KAJ5142490.1"/>
    <property type="molecule type" value="Genomic_DNA"/>
</dbReference>
<gene>
    <name evidence="2" type="ORF">N7515_001277</name>
</gene>
<dbReference type="Proteomes" id="UP001149079">
    <property type="component" value="Unassembled WGS sequence"/>
</dbReference>
<dbReference type="AlphaFoldDB" id="A0A9W9H9E2"/>
<comment type="caution">
    <text evidence="2">The sequence shown here is derived from an EMBL/GenBank/DDBJ whole genome shotgun (WGS) entry which is preliminary data.</text>
</comment>
<evidence type="ECO:0000256" key="1">
    <source>
        <dbReference type="SAM" id="MobiDB-lite"/>
    </source>
</evidence>
<dbReference type="GeneID" id="81401191"/>
<proteinExistence type="predicted"/>
<reference evidence="2" key="1">
    <citation type="submission" date="2022-11" db="EMBL/GenBank/DDBJ databases">
        <authorList>
            <person name="Petersen C."/>
        </authorList>
    </citation>
    <scope>NUCLEOTIDE SEQUENCE</scope>
    <source>
        <strain evidence="2">IBT 22155</strain>
    </source>
</reference>
<name>A0A9W9H9E2_9EURO</name>
<evidence type="ECO:0000313" key="2">
    <source>
        <dbReference type="EMBL" id="KAJ5142490.1"/>
    </source>
</evidence>
<protein>
    <submittedName>
        <fullName evidence="2">Uncharacterized protein</fullName>
    </submittedName>
</protein>